<dbReference type="Proteomes" id="UP001165679">
    <property type="component" value="Unassembled WGS sequence"/>
</dbReference>
<dbReference type="PANTHER" id="PTHR11895">
    <property type="entry name" value="TRANSAMIDASE"/>
    <property type="match status" value="1"/>
</dbReference>
<feature type="compositionally biased region" description="Low complexity" evidence="1">
    <location>
        <begin position="123"/>
        <end position="141"/>
    </location>
</feature>
<dbReference type="AlphaFoldDB" id="A0AA41YLS2"/>
<reference evidence="3" key="1">
    <citation type="submission" date="2022-09" db="EMBL/GenBank/DDBJ databases">
        <title>Rhodovastum sp. nov. RN2-1 isolated from soil in Seongnam, South Korea.</title>
        <authorList>
            <person name="Le N.T."/>
        </authorList>
    </citation>
    <scope>NUCLEOTIDE SEQUENCE</scope>
    <source>
        <strain evidence="3">RN2-1</strain>
    </source>
</reference>
<comment type="caution">
    <text evidence="3">The sequence shown here is derived from an EMBL/GenBank/DDBJ whole genome shotgun (WGS) entry which is preliminary data.</text>
</comment>
<dbReference type="Pfam" id="PF01425">
    <property type="entry name" value="Amidase"/>
    <property type="match status" value="1"/>
</dbReference>
<evidence type="ECO:0000259" key="2">
    <source>
        <dbReference type="Pfam" id="PF01425"/>
    </source>
</evidence>
<dbReference type="PANTHER" id="PTHR11895:SF151">
    <property type="entry name" value="GLUTAMYL-TRNA(GLN) AMIDOTRANSFERASE SUBUNIT A"/>
    <property type="match status" value="1"/>
</dbReference>
<reference evidence="3" key="2">
    <citation type="submission" date="2022-10" db="EMBL/GenBank/DDBJ databases">
        <authorList>
            <person name="Trinh H.N."/>
        </authorList>
    </citation>
    <scope>NUCLEOTIDE SEQUENCE</scope>
    <source>
        <strain evidence="3">RN2-1</strain>
    </source>
</reference>
<gene>
    <name evidence="3" type="ORF">OL599_10675</name>
</gene>
<evidence type="ECO:0000256" key="1">
    <source>
        <dbReference type="SAM" id="MobiDB-lite"/>
    </source>
</evidence>
<dbReference type="InterPro" id="IPR036928">
    <property type="entry name" value="AS_sf"/>
</dbReference>
<dbReference type="SUPFAM" id="SSF75304">
    <property type="entry name" value="Amidase signature (AS) enzymes"/>
    <property type="match status" value="1"/>
</dbReference>
<dbReference type="InterPro" id="IPR000120">
    <property type="entry name" value="Amidase"/>
</dbReference>
<dbReference type="Gene3D" id="3.90.1300.10">
    <property type="entry name" value="Amidase signature (AS) domain"/>
    <property type="match status" value="1"/>
</dbReference>
<organism evidence="3 4">
    <name type="scientific">Limobrevibacterium gyesilva</name>
    <dbReference type="NCBI Taxonomy" id="2991712"/>
    <lineage>
        <taxon>Bacteria</taxon>
        <taxon>Pseudomonadati</taxon>
        <taxon>Pseudomonadota</taxon>
        <taxon>Alphaproteobacteria</taxon>
        <taxon>Acetobacterales</taxon>
        <taxon>Acetobacteraceae</taxon>
        <taxon>Limobrevibacterium</taxon>
    </lineage>
</organism>
<dbReference type="GO" id="GO:0003824">
    <property type="term" value="F:catalytic activity"/>
    <property type="evidence" value="ECO:0007669"/>
    <property type="project" value="InterPro"/>
</dbReference>
<dbReference type="RefSeq" id="WP_264713724.1">
    <property type="nucleotide sequence ID" value="NZ_JAPDNT010000006.1"/>
</dbReference>
<accession>A0AA41YLS2</accession>
<protein>
    <submittedName>
        <fullName evidence="3">Amidase</fullName>
    </submittedName>
</protein>
<evidence type="ECO:0000313" key="4">
    <source>
        <dbReference type="Proteomes" id="UP001165679"/>
    </source>
</evidence>
<sequence>MSDPADLTATEATRRIRSGRLSTAALLEACLDRIDAREGQVRAFAHFDAAQARRAKPVDGPLYGLPVGVKDVLDTSDMPSEYGSPIWAGHRPLADAACVAWTRAAGGVILGKTVTTEFATRKPGPTTNPANPAHTPGGSSSGSAAGVAAGFFPLAFGTQTAGSIIRPAAYCGVVGFKPSFGSIPRLGMKVMSDNLDTIGVMARSVADCALFAGTVANRDLGDPDARLDRAPHIGLCRSPAWDKAAPETQVLWERVTGAVARAGAALQERELPEAYRALDTAHPLVMNAESGRSMGWELLTARTQISDVLRERLEWGLAHPTAELDAALAVFARLQDGVPALMDGVDILLTPAAPGEAPAGLEWTGDPAFNAYWTALHVPCVTVPAGTGPNGLPLGIQIVGRRGDDRRTLAWAQWVAAAVAN</sequence>
<dbReference type="EMBL" id="JAPDNT010000006">
    <property type="protein sequence ID" value="MCW3475035.1"/>
    <property type="molecule type" value="Genomic_DNA"/>
</dbReference>
<name>A0AA41YLS2_9PROT</name>
<feature type="domain" description="Amidase" evidence="2">
    <location>
        <begin position="26"/>
        <end position="409"/>
    </location>
</feature>
<dbReference type="InterPro" id="IPR023631">
    <property type="entry name" value="Amidase_dom"/>
</dbReference>
<proteinExistence type="predicted"/>
<keyword evidence="4" id="KW-1185">Reference proteome</keyword>
<evidence type="ECO:0000313" key="3">
    <source>
        <dbReference type="EMBL" id="MCW3475035.1"/>
    </source>
</evidence>
<feature type="region of interest" description="Disordered" evidence="1">
    <location>
        <begin position="119"/>
        <end position="141"/>
    </location>
</feature>